<dbReference type="InterPro" id="IPR051353">
    <property type="entry name" value="Tobamovirus_resist_UPF0261"/>
</dbReference>
<evidence type="ECO:0000259" key="1">
    <source>
        <dbReference type="Pfam" id="PF09370"/>
    </source>
</evidence>
<name>A0ABY2UUD8_9RHOB</name>
<organism evidence="2 3">
    <name type="scientific">Parasedimentitalea maritima</name>
    <dbReference type="NCBI Taxonomy" id="2578117"/>
    <lineage>
        <taxon>Bacteria</taxon>
        <taxon>Pseudomonadati</taxon>
        <taxon>Pseudomonadota</taxon>
        <taxon>Alphaproteobacteria</taxon>
        <taxon>Rhodobacterales</taxon>
        <taxon>Paracoccaceae</taxon>
        <taxon>Parasedimentitalea</taxon>
    </lineage>
</organism>
<comment type="caution">
    <text evidence="2">The sequence shown here is derived from an EMBL/GenBank/DDBJ whole genome shotgun (WGS) entry which is preliminary data.</text>
</comment>
<dbReference type="SUPFAM" id="SSF51621">
    <property type="entry name" value="Phosphoenolpyruvate/pyruvate domain"/>
    <property type="match status" value="1"/>
</dbReference>
<evidence type="ECO:0000313" key="3">
    <source>
        <dbReference type="Proteomes" id="UP000305041"/>
    </source>
</evidence>
<proteinExistence type="predicted"/>
<sequence>MTDQNNPFIFGAAVGSGLTALAVDRAGADFLLVLNAGRLRMRGASSLASYLPLRPANE</sequence>
<dbReference type="GO" id="GO:0016787">
    <property type="term" value="F:hydrolase activity"/>
    <property type="evidence" value="ECO:0007669"/>
    <property type="project" value="UniProtKB-KW"/>
</dbReference>
<dbReference type="PANTHER" id="PTHR31862:SF1">
    <property type="entry name" value="UPF0261 DOMAIN PROTEIN (AFU_ORTHOLOGUE AFUA_1G10120)"/>
    <property type="match status" value="1"/>
</dbReference>
<dbReference type="InterPro" id="IPR013785">
    <property type="entry name" value="Aldolase_TIM"/>
</dbReference>
<dbReference type="InterPro" id="IPR009215">
    <property type="entry name" value="TIM-br_IGPS-like"/>
</dbReference>
<feature type="domain" description="TIM-barrel" evidence="1">
    <location>
        <begin position="5"/>
        <end position="58"/>
    </location>
</feature>
<dbReference type="Pfam" id="PF09370">
    <property type="entry name" value="PEP_hydrolase"/>
    <property type="match status" value="1"/>
</dbReference>
<keyword evidence="2" id="KW-0378">Hydrolase</keyword>
<reference evidence="2 3" key="1">
    <citation type="submission" date="2019-05" db="EMBL/GenBank/DDBJ databases">
        <title>Draft genome sequence of Pelagicola sp. DSW4-44.</title>
        <authorList>
            <person name="Oh J."/>
        </authorList>
    </citation>
    <scope>NUCLEOTIDE SEQUENCE [LARGE SCALE GENOMIC DNA]</scope>
    <source>
        <strain evidence="2 3">DSW4-44</strain>
    </source>
</reference>
<evidence type="ECO:0000313" key="2">
    <source>
        <dbReference type="EMBL" id="TLP61344.1"/>
    </source>
</evidence>
<gene>
    <name evidence="2" type="ORF">FEE96_13935</name>
</gene>
<dbReference type="PANTHER" id="PTHR31862">
    <property type="entry name" value="UPF0261 DOMAIN PROTEIN (AFU_ORTHOLOGUE AFUA_1G10120)"/>
    <property type="match status" value="1"/>
</dbReference>
<protein>
    <submittedName>
        <fullName evidence="2">Phosphoenolpyruvate hydrolase family protein</fullName>
    </submittedName>
</protein>
<dbReference type="Proteomes" id="UP000305041">
    <property type="component" value="Unassembled WGS sequence"/>
</dbReference>
<dbReference type="Gene3D" id="3.20.20.70">
    <property type="entry name" value="Aldolase class I"/>
    <property type="match status" value="1"/>
</dbReference>
<keyword evidence="3" id="KW-1185">Reference proteome</keyword>
<dbReference type="InterPro" id="IPR015813">
    <property type="entry name" value="Pyrv/PenolPyrv_kinase-like_dom"/>
</dbReference>
<dbReference type="EMBL" id="VAUA01000007">
    <property type="protein sequence ID" value="TLP61344.1"/>
    <property type="molecule type" value="Genomic_DNA"/>
</dbReference>
<accession>A0ABY2UUD8</accession>